<dbReference type="Gene3D" id="3.20.20.450">
    <property type="entry name" value="EAL domain"/>
    <property type="match status" value="1"/>
</dbReference>
<dbReference type="InterPro" id="IPR035919">
    <property type="entry name" value="EAL_sf"/>
</dbReference>
<dbReference type="Pfam" id="PF00563">
    <property type="entry name" value="EAL"/>
    <property type="match status" value="1"/>
</dbReference>
<dbReference type="PANTHER" id="PTHR33525:SF4">
    <property type="entry name" value="CYCLIC DI-GMP PHOSPHODIESTERASE CDGJ"/>
    <property type="match status" value="1"/>
</dbReference>
<evidence type="ECO:0000313" key="4">
    <source>
        <dbReference type="Proteomes" id="UP000095342"/>
    </source>
</evidence>
<sequence length="413" mass="45368">MSMPLNVLIGRQPIYNNILGIYAYELLFRGMGRTQADVATAQVVVNAFQEFGIDKLAGTSRIGINLSRSLLSVAHELPIPPERVIFDIPPALASADEMPQLRLLSKMGFTLALDDAQYDPALSDIYSLADIVKIDIRGTDAKTLPDNIAAFRRHRLKVLALRIESLAEFEYLRDLGFDYFQGYFLSRPRVVKSSSLPPNKVAVLQLFAIVYDPATETRDIEKAIAADPILSYKLLRLINSAFYNLPRPVTSLRDTIILLGRRRLATWCILLSLTHLSDKPAAVFIIALARARMCELLEEGTAKRSSGDGFIVGLLSALDLLLDRSLAQVIAPLPLSSNVKEAILGHEGALGHYLQAVLSYEISQWRQVAGNGIPPELLMTSRMEALSWAESILSSTAASGDSGKQNLPSVKPV</sequence>
<dbReference type="Proteomes" id="UP000095342">
    <property type="component" value="Chromosome"/>
</dbReference>
<evidence type="ECO:0000259" key="2">
    <source>
        <dbReference type="PROSITE" id="PS51833"/>
    </source>
</evidence>
<accession>A0A1D8KB65</accession>
<name>A0A1D8KB65_9GAMM</name>
<dbReference type="PIRSF" id="PIRSF003180">
    <property type="entry name" value="DiGMPpdiest_YuxH"/>
    <property type="match status" value="1"/>
</dbReference>
<gene>
    <name evidence="3" type="ORF">BJI67_14850</name>
</gene>
<dbReference type="InterPro" id="IPR001633">
    <property type="entry name" value="EAL_dom"/>
</dbReference>
<feature type="domain" description="HDOD" evidence="2">
    <location>
        <begin position="196"/>
        <end position="381"/>
    </location>
</feature>
<evidence type="ECO:0000259" key="1">
    <source>
        <dbReference type="PROSITE" id="PS50883"/>
    </source>
</evidence>
<protein>
    <recommendedName>
        <fullName evidence="5">HDOD domain-containing protein</fullName>
    </recommendedName>
</protein>
<dbReference type="RefSeq" id="WP_070073697.1">
    <property type="nucleotide sequence ID" value="NZ_CP017448.1"/>
</dbReference>
<dbReference type="SUPFAM" id="SSF141868">
    <property type="entry name" value="EAL domain-like"/>
    <property type="match status" value="1"/>
</dbReference>
<dbReference type="PROSITE" id="PS50883">
    <property type="entry name" value="EAL"/>
    <property type="match status" value="1"/>
</dbReference>
<dbReference type="InterPro" id="IPR014408">
    <property type="entry name" value="dGMP_Pdiesterase_EAL/HD-GYP"/>
</dbReference>
<dbReference type="PROSITE" id="PS51833">
    <property type="entry name" value="HDOD"/>
    <property type="match status" value="1"/>
</dbReference>
<dbReference type="SUPFAM" id="SSF109604">
    <property type="entry name" value="HD-domain/PDEase-like"/>
    <property type="match status" value="1"/>
</dbReference>
<evidence type="ECO:0008006" key="5">
    <source>
        <dbReference type="Google" id="ProtNLM"/>
    </source>
</evidence>
<proteinExistence type="predicted"/>
<dbReference type="Gene3D" id="1.10.3210.10">
    <property type="entry name" value="Hypothetical protein af1432"/>
    <property type="match status" value="1"/>
</dbReference>
<keyword evidence="4" id="KW-1185">Reference proteome</keyword>
<feature type="domain" description="EAL" evidence="1">
    <location>
        <begin position="1"/>
        <end position="202"/>
    </location>
</feature>
<dbReference type="InterPro" id="IPR013976">
    <property type="entry name" value="HDOD"/>
</dbReference>
<dbReference type="KEGG" id="aaeo:BJI67_14850"/>
<dbReference type="Pfam" id="PF08668">
    <property type="entry name" value="HDOD"/>
    <property type="match status" value="1"/>
</dbReference>
<dbReference type="InterPro" id="IPR052340">
    <property type="entry name" value="RNase_Y/CdgJ"/>
</dbReference>
<dbReference type="AlphaFoldDB" id="A0A1D8KB65"/>
<reference evidence="3 4" key="1">
    <citation type="submission" date="2016-09" db="EMBL/GenBank/DDBJ databases">
        <title>Acidihalobacter prosperus V6 (DSM14174).</title>
        <authorList>
            <person name="Khaleque H.N."/>
            <person name="Ramsay J.P."/>
            <person name="Murphy R.J.T."/>
            <person name="Kaksonen A.H."/>
            <person name="Boxall N.J."/>
            <person name="Watkin E.L.J."/>
        </authorList>
    </citation>
    <scope>NUCLEOTIDE SEQUENCE [LARGE SCALE GENOMIC DNA]</scope>
    <source>
        <strain evidence="3 4">V6</strain>
    </source>
</reference>
<evidence type="ECO:0000313" key="3">
    <source>
        <dbReference type="EMBL" id="AOV18167.1"/>
    </source>
</evidence>
<dbReference type="PANTHER" id="PTHR33525">
    <property type="match status" value="1"/>
</dbReference>
<organism evidence="3 4">
    <name type="scientific">Acidihalobacter aeolianus</name>
    <dbReference type="NCBI Taxonomy" id="2792603"/>
    <lineage>
        <taxon>Bacteria</taxon>
        <taxon>Pseudomonadati</taxon>
        <taxon>Pseudomonadota</taxon>
        <taxon>Gammaproteobacteria</taxon>
        <taxon>Chromatiales</taxon>
        <taxon>Ectothiorhodospiraceae</taxon>
        <taxon>Acidihalobacter</taxon>
    </lineage>
</organism>
<dbReference type="EMBL" id="CP017448">
    <property type="protein sequence ID" value="AOV18167.1"/>
    <property type="molecule type" value="Genomic_DNA"/>
</dbReference>
<dbReference type="SMART" id="SM00052">
    <property type="entry name" value="EAL"/>
    <property type="match status" value="1"/>
</dbReference>